<keyword evidence="1" id="KW-1133">Transmembrane helix</keyword>
<organism evidence="2 3">
    <name type="scientific">Alkalihalobacterium chitinilyticum</name>
    <dbReference type="NCBI Taxonomy" id="2980103"/>
    <lineage>
        <taxon>Bacteria</taxon>
        <taxon>Bacillati</taxon>
        <taxon>Bacillota</taxon>
        <taxon>Bacilli</taxon>
        <taxon>Bacillales</taxon>
        <taxon>Bacillaceae</taxon>
        <taxon>Alkalihalobacterium</taxon>
    </lineage>
</organism>
<evidence type="ECO:0000313" key="2">
    <source>
        <dbReference type="EMBL" id="MDE5415049.1"/>
    </source>
</evidence>
<keyword evidence="1" id="KW-0812">Transmembrane</keyword>
<dbReference type="Proteomes" id="UP001148125">
    <property type="component" value="Unassembled WGS sequence"/>
</dbReference>
<name>A0ABT5VLC3_9BACI</name>
<keyword evidence="1" id="KW-0472">Membrane</keyword>
<dbReference type="Pfam" id="PF04307">
    <property type="entry name" value="YdjM"/>
    <property type="match status" value="1"/>
</dbReference>
<dbReference type="EMBL" id="JAOTPO010000013">
    <property type="protein sequence ID" value="MDE5415049.1"/>
    <property type="molecule type" value="Genomic_DNA"/>
</dbReference>
<dbReference type="RefSeq" id="WP_275119657.1">
    <property type="nucleotide sequence ID" value="NZ_JAOTPO010000013.1"/>
</dbReference>
<gene>
    <name evidence="2" type="ORF">N7Z68_16930</name>
</gene>
<dbReference type="PANTHER" id="PTHR40031">
    <property type="entry name" value="HYPOTHETICAL MEMBRANE SPANNING PROTEIN"/>
    <property type="match status" value="1"/>
</dbReference>
<sequence>MDSVTHALFGLTIYGATNKEDMPKEVKKSVFVAAVAGSMIPDIDVISQLWDTEGMYQMWHRGITHSIFLVPVWALLIWLVCFLIWKTKDRRIFYIAALAVFIHNTSDILNAWGTGYFEPFSDARLGFGTIPIVDVVIWLIMLIGFLVVKIKKVTPHKVYKIVWVFIIAHILVQSIQGYIIYQSTVDQYEEQALTARFIPGHFKIAGKNGLEVEVLQGTVWGGLEVVDQITSQAETNLDVLFRENPRAKTLYQWSPFVVVVDDEEKLGIYDPRFFRMGVPFLYEYIYKEDVQIEE</sequence>
<reference evidence="2" key="1">
    <citation type="submission" date="2024-05" db="EMBL/GenBank/DDBJ databases">
        <title>Alkalihalobacillus sp. strain MEB203 novel alkaliphilic bacterium from Lonar Lake, India.</title>
        <authorList>
            <person name="Joshi A."/>
            <person name="Thite S."/>
            <person name="Mengade P."/>
        </authorList>
    </citation>
    <scope>NUCLEOTIDE SEQUENCE</scope>
    <source>
        <strain evidence="2">MEB 203</strain>
    </source>
</reference>
<evidence type="ECO:0000313" key="3">
    <source>
        <dbReference type="Proteomes" id="UP001148125"/>
    </source>
</evidence>
<feature type="transmembrane region" description="Helical" evidence="1">
    <location>
        <begin position="125"/>
        <end position="148"/>
    </location>
</feature>
<dbReference type="InterPro" id="IPR053170">
    <property type="entry name" value="Transcription_regulator"/>
</dbReference>
<dbReference type="PANTHER" id="PTHR40031:SF1">
    <property type="entry name" value="MEMBRANE-BOUND METAL-DEPENDENT HYDROLASE"/>
    <property type="match status" value="1"/>
</dbReference>
<feature type="transmembrane region" description="Helical" evidence="1">
    <location>
        <begin position="62"/>
        <end position="85"/>
    </location>
</feature>
<dbReference type="InterPro" id="IPR007404">
    <property type="entry name" value="YdjM-like"/>
</dbReference>
<evidence type="ECO:0000256" key="1">
    <source>
        <dbReference type="SAM" id="Phobius"/>
    </source>
</evidence>
<keyword evidence="3" id="KW-1185">Reference proteome</keyword>
<keyword evidence="2" id="KW-0378">Hydrolase</keyword>
<feature type="transmembrane region" description="Helical" evidence="1">
    <location>
        <begin position="160"/>
        <end position="181"/>
    </location>
</feature>
<dbReference type="GO" id="GO:0016787">
    <property type="term" value="F:hydrolase activity"/>
    <property type="evidence" value="ECO:0007669"/>
    <property type="project" value="UniProtKB-KW"/>
</dbReference>
<proteinExistence type="predicted"/>
<protein>
    <submittedName>
        <fullName evidence="2">Metal-dependent hydrolase</fullName>
    </submittedName>
</protein>
<feature type="transmembrane region" description="Helical" evidence="1">
    <location>
        <begin position="92"/>
        <end position="113"/>
    </location>
</feature>
<comment type="caution">
    <text evidence="2">The sequence shown here is derived from an EMBL/GenBank/DDBJ whole genome shotgun (WGS) entry which is preliminary data.</text>
</comment>
<accession>A0ABT5VLC3</accession>